<accession>I3XSX0</accession>
<dbReference type="HOGENOM" id="CLU_2379266_0_0_2"/>
<reference evidence="1 2" key="1">
    <citation type="journal article" date="2012" name="J. Bacteriol.">
        <title>Complete Genome Sequence of Desulfurococcus fermentans, a Hyperthermophilic Cellulolytic Crenarchaeon Isolated from a Freshwater Hot Spring in Kamchatka, Russia.</title>
        <authorList>
            <person name="Susanti D."/>
            <person name="Johnson E.F."/>
            <person name="Rodriguez J.R."/>
            <person name="Anderson I."/>
            <person name="Perevalova A.A."/>
            <person name="Kyrpides N."/>
            <person name="Lucas S."/>
            <person name="Han J."/>
            <person name="Lapidus A."/>
            <person name="Cheng J.F."/>
            <person name="Goodwin L."/>
            <person name="Pitluck S."/>
            <person name="Mavrommatis K."/>
            <person name="Peters L."/>
            <person name="Land M.L."/>
            <person name="Hauser L."/>
            <person name="Gopalan V."/>
            <person name="Chan P.P."/>
            <person name="Lowe T.M."/>
            <person name="Atomi H."/>
            <person name="Bonch-Osmolovskaya E.A."/>
            <person name="Woyke T."/>
            <person name="Mukhopadhyay B."/>
        </authorList>
    </citation>
    <scope>NUCLEOTIDE SEQUENCE [LARGE SCALE GENOMIC DNA]</scope>
    <source>
        <strain evidence="1 2">DSM 16532</strain>
    </source>
</reference>
<dbReference type="Proteomes" id="UP000006175">
    <property type="component" value="Chromosome"/>
</dbReference>
<dbReference type="SUPFAM" id="SSF53146">
    <property type="entry name" value="Nitrogenase accessory factor-like"/>
    <property type="match status" value="1"/>
</dbReference>
<keyword evidence="2" id="KW-1185">Reference proteome</keyword>
<proteinExistence type="predicted"/>
<evidence type="ECO:0000313" key="2">
    <source>
        <dbReference type="Proteomes" id="UP000006175"/>
    </source>
</evidence>
<dbReference type="KEGG" id="dfd:Desfe_1174"/>
<dbReference type="AlphaFoldDB" id="I3XSX0"/>
<dbReference type="GeneID" id="13061564"/>
<dbReference type="EMBL" id="CP003321">
    <property type="protein sequence ID" value="AFL67044.1"/>
    <property type="molecule type" value="Genomic_DNA"/>
</dbReference>
<organism evidence="1 2">
    <name type="scientific">Desulfurococcus amylolyticus DSM 16532</name>
    <dbReference type="NCBI Taxonomy" id="768672"/>
    <lineage>
        <taxon>Archaea</taxon>
        <taxon>Thermoproteota</taxon>
        <taxon>Thermoprotei</taxon>
        <taxon>Desulfurococcales</taxon>
        <taxon>Desulfurococcaceae</taxon>
        <taxon>Desulfurococcus</taxon>
    </lineage>
</organism>
<dbReference type="OrthoDB" id="380304at2157"/>
<protein>
    <submittedName>
        <fullName evidence="1">Dinitrogenase iron-molybdenum cofactor biosynthesis protein</fullName>
    </submittedName>
</protein>
<gene>
    <name evidence="1" type="ORF">Desfe_1174</name>
</gene>
<sequence>MRYVLFTMRDGRISGFKLASEVVLYNIEENKPEKSIRNTGIEALEELIEEYDTWLLFTREISSEDKELVEETGVKVVVTSLETIDEVIGEFFTG</sequence>
<evidence type="ECO:0000313" key="1">
    <source>
        <dbReference type="EMBL" id="AFL67044.1"/>
    </source>
</evidence>
<dbReference type="eggNOG" id="arCOG08870">
    <property type="taxonomic scope" value="Archaea"/>
</dbReference>
<dbReference type="Gene3D" id="3.30.420.130">
    <property type="entry name" value="Dinitrogenase iron-molybdenum cofactor biosynthesis domain"/>
    <property type="match status" value="1"/>
</dbReference>
<dbReference type="InterPro" id="IPR036105">
    <property type="entry name" value="DiNase_FeMo-co_biosyn_sf"/>
</dbReference>
<name>I3XSX0_DESAM</name>
<dbReference type="RefSeq" id="WP_014767940.1">
    <property type="nucleotide sequence ID" value="NC_018001.1"/>
</dbReference>